<dbReference type="Proteomes" id="UP001292094">
    <property type="component" value="Unassembled WGS sequence"/>
</dbReference>
<sequence length="76" mass="8418">MRGWGSVRESEAINVKQEAGRLGDNGNLTLFSHCSIMPHRVGLRRVQRLPVRRGDVRLSTHTRPLIPPHVAANGGK</sequence>
<dbReference type="EMBL" id="JAWZYT010001438">
    <property type="protein sequence ID" value="KAK4312154.1"/>
    <property type="molecule type" value="Genomic_DNA"/>
</dbReference>
<gene>
    <name evidence="1" type="ORF">Pmani_016368</name>
</gene>
<protein>
    <submittedName>
        <fullName evidence="1">Uncharacterized protein</fullName>
    </submittedName>
</protein>
<keyword evidence="2" id="KW-1185">Reference proteome</keyword>
<evidence type="ECO:0000313" key="2">
    <source>
        <dbReference type="Proteomes" id="UP001292094"/>
    </source>
</evidence>
<reference evidence="1" key="1">
    <citation type="submission" date="2023-11" db="EMBL/GenBank/DDBJ databases">
        <title>Genome assemblies of two species of porcelain crab, Petrolisthes cinctipes and Petrolisthes manimaculis (Anomura: Porcellanidae).</title>
        <authorList>
            <person name="Angst P."/>
        </authorList>
    </citation>
    <scope>NUCLEOTIDE SEQUENCE</scope>
    <source>
        <strain evidence="1">PB745_02</strain>
        <tissue evidence="1">Gill</tissue>
    </source>
</reference>
<organism evidence="1 2">
    <name type="scientific">Petrolisthes manimaculis</name>
    <dbReference type="NCBI Taxonomy" id="1843537"/>
    <lineage>
        <taxon>Eukaryota</taxon>
        <taxon>Metazoa</taxon>
        <taxon>Ecdysozoa</taxon>
        <taxon>Arthropoda</taxon>
        <taxon>Crustacea</taxon>
        <taxon>Multicrustacea</taxon>
        <taxon>Malacostraca</taxon>
        <taxon>Eumalacostraca</taxon>
        <taxon>Eucarida</taxon>
        <taxon>Decapoda</taxon>
        <taxon>Pleocyemata</taxon>
        <taxon>Anomura</taxon>
        <taxon>Galatheoidea</taxon>
        <taxon>Porcellanidae</taxon>
        <taxon>Petrolisthes</taxon>
    </lineage>
</organism>
<comment type="caution">
    <text evidence="1">The sequence shown here is derived from an EMBL/GenBank/DDBJ whole genome shotgun (WGS) entry which is preliminary data.</text>
</comment>
<dbReference type="AlphaFoldDB" id="A0AAE1UB23"/>
<accession>A0AAE1UB23</accession>
<evidence type="ECO:0000313" key="1">
    <source>
        <dbReference type="EMBL" id="KAK4312154.1"/>
    </source>
</evidence>
<name>A0AAE1UB23_9EUCA</name>
<proteinExistence type="predicted"/>